<dbReference type="EMBL" id="PUFO01000063">
    <property type="protein sequence ID" value="TDG75874.1"/>
    <property type="molecule type" value="Genomic_DNA"/>
</dbReference>
<feature type="domain" description="Aminoglycoside phosphotransferase" evidence="1">
    <location>
        <begin position="41"/>
        <end position="210"/>
    </location>
</feature>
<dbReference type="SUPFAM" id="SSF56112">
    <property type="entry name" value="Protein kinase-like (PK-like)"/>
    <property type="match status" value="1"/>
</dbReference>
<dbReference type="InterPro" id="IPR002575">
    <property type="entry name" value="Aminoglycoside_PTrfase"/>
</dbReference>
<dbReference type="PANTHER" id="PTHR40086:SF1">
    <property type="entry name" value="CELL CYCLE REGULATOR CCRZ"/>
    <property type="match status" value="1"/>
</dbReference>
<organism evidence="2 3">
    <name type="scientific">Secundilactobacillus malefermentans</name>
    <dbReference type="NCBI Taxonomy" id="176292"/>
    <lineage>
        <taxon>Bacteria</taxon>
        <taxon>Bacillati</taxon>
        <taxon>Bacillota</taxon>
        <taxon>Bacilli</taxon>
        <taxon>Lactobacillales</taxon>
        <taxon>Lactobacillaceae</taxon>
        <taxon>Secundilactobacillus</taxon>
    </lineage>
</organism>
<evidence type="ECO:0000259" key="1">
    <source>
        <dbReference type="Pfam" id="PF01636"/>
    </source>
</evidence>
<dbReference type="Pfam" id="PF01636">
    <property type="entry name" value="APH"/>
    <property type="match status" value="1"/>
</dbReference>
<reference evidence="2 3" key="1">
    <citation type="journal article" date="2019" name="Appl. Microbiol. Biotechnol.">
        <title>Uncovering carbohydrate metabolism through a genotype-phenotype association study of 56 lactic acid bacteria genomes.</title>
        <authorList>
            <person name="Buron-Moles G."/>
            <person name="Chailyan A."/>
            <person name="Dolejs I."/>
            <person name="Forster J."/>
            <person name="Miks M.H."/>
        </authorList>
    </citation>
    <scope>NUCLEOTIDE SEQUENCE [LARGE SCALE GENOMIC DNA]</scope>
    <source>
        <strain evidence="2 3">ATCC 49373</strain>
    </source>
</reference>
<dbReference type="InterPro" id="IPR052077">
    <property type="entry name" value="CcrZ_PhaseVar_Mediator"/>
</dbReference>
<comment type="caution">
    <text evidence="2">The sequence shown here is derived from an EMBL/GenBank/DDBJ whole genome shotgun (WGS) entry which is preliminary data.</text>
</comment>
<dbReference type="RefSeq" id="WP_010619978.1">
    <property type="nucleotide sequence ID" value="NZ_CP042371.1"/>
</dbReference>
<dbReference type="InterPro" id="IPR011009">
    <property type="entry name" value="Kinase-like_dom_sf"/>
</dbReference>
<sequence>MDMDLEEGWRLQPLGGDTGKAFMGTKAEKKIFLKQNASPFLAALSVEEITPRLVWTKRMSSGDVVTAQEWLNGRTLSRAEMKSVAVGHLLHRVHHSTLLKEMLHKVGGKVMGPQELLTELVNRLSKTLLGHPLVKKTIELLRNQIDQLDESHYEVCHGDLNHKNWLLSDSGKLYLVDWDSAKFANPALDISMLLCAYVPVSEWRTWLENYSGTKVTGKMAECIIWYSCLDCLNTIQNGYESQRYHMMNKAILLLSEIQNK</sequence>
<dbReference type="OrthoDB" id="3171511at2"/>
<dbReference type="PANTHER" id="PTHR40086">
    <property type="entry name" value="PHOSPHOTRANSFERASE YTMP-RELATED"/>
    <property type="match status" value="1"/>
</dbReference>
<dbReference type="Proteomes" id="UP000294854">
    <property type="component" value="Unassembled WGS sequence"/>
</dbReference>
<accession>A0A4R5NMF5</accession>
<dbReference type="STRING" id="1122149.FD44_GL000695"/>
<name>A0A4R5NMF5_9LACO</name>
<keyword evidence="3" id="KW-1185">Reference proteome</keyword>
<proteinExistence type="predicted"/>
<dbReference type="AlphaFoldDB" id="A0A4R5NMF5"/>
<dbReference type="Gene3D" id="3.90.1200.10">
    <property type="match status" value="1"/>
</dbReference>
<gene>
    <name evidence="2" type="ORF">C5L31_000650</name>
</gene>
<protein>
    <recommendedName>
        <fullName evidence="1">Aminoglycoside phosphotransferase domain-containing protein</fullName>
    </recommendedName>
</protein>
<evidence type="ECO:0000313" key="2">
    <source>
        <dbReference type="EMBL" id="TDG75874.1"/>
    </source>
</evidence>
<evidence type="ECO:0000313" key="3">
    <source>
        <dbReference type="Proteomes" id="UP000294854"/>
    </source>
</evidence>